<dbReference type="InterPro" id="IPR001387">
    <property type="entry name" value="Cro/C1-type_HTH"/>
</dbReference>
<protein>
    <submittedName>
        <fullName evidence="2">Scr1 family TA system antitoxin-like transcriptional regulator</fullName>
    </submittedName>
</protein>
<dbReference type="CDD" id="cd00093">
    <property type="entry name" value="HTH_XRE"/>
    <property type="match status" value="1"/>
</dbReference>
<organism evidence="2 3">
    <name type="scientific">Actinomadura gamaensis</name>
    <dbReference type="NCBI Taxonomy" id="1763541"/>
    <lineage>
        <taxon>Bacteria</taxon>
        <taxon>Bacillati</taxon>
        <taxon>Actinomycetota</taxon>
        <taxon>Actinomycetes</taxon>
        <taxon>Streptosporangiales</taxon>
        <taxon>Thermomonosporaceae</taxon>
        <taxon>Actinomadura</taxon>
    </lineage>
</organism>
<evidence type="ECO:0000313" key="2">
    <source>
        <dbReference type="EMBL" id="MFC4912977.1"/>
    </source>
</evidence>
<keyword evidence="3" id="KW-1185">Reference proteome</keyword>
<dbReference type="Pfam" id="PF13560">
    <property type="entry name" value="HTH_31"/>
    <property type="match status" value="1"/>
</dbReference>
<dbReference type="RefSeq" id="WP_378263437.1">
    <property type="nucleotide sequence ID" value="NZ_JBHSIT010000014.1"/>
</dbReference>
<evidence type="ECO:0000259" key="1">
    <source>
        <dbReference type="PROSITE" id="PS50943"/>
    </source>
</evidence>
<dbReference type="InterPro" id="IPR043917">
    <property type="entry name" value="DUF5753"/>
</dbReference>
<dbReference type="Pfam" id="PF19054">
    <property type="entry name" value="DUF5753"/>
    <property type="match status" value="1"/>
</dbReference>
<reference evidence="3" key="1">
    <citation type="journal article" date="2019" name="Int. J. Syst. Evol. Microbiol.">
        <title>The Global Catalogue of Microorganisms (GCM) 10K type strain sequencing project: providing services to taxonomists for standard genome sequencing and annotation.</title>
        <authorList>
            <consortium name="The Broad Institute Genomics Platform"/>
            <consortium name="The Broad Institute Genome Sequencing Center for Infectious Disease"/>
            <person name="Wu L."/>
            <person name="Ma J."/>
        </authorList>
    </citation>
    <scope>NUCLEOTIDE SEQUENCE [LARGE SCALE GENOMIC DNA]</scope>
    <source>
        <strain evidence="3">KLKA75</strain>
    </source>
</reference>
<accession>A0ABV9U8U5</accession>
<dbReference type="InterPro" id="IPR010982">
    <property type="entry name" value="Lambda_DNA-bd_dom_sf"/>
</dbReference>
<proteinExistence type="predicted"/>
<evidence type="ECO:0000313" key="3">
    <source>
        <dbReference type="Proteomes" id="UP001595872"/>
    </source>
</evidence>
<dbReference type="SUPFAM" id="SSF47413">
    <property type="entry name" value="lambda repressor-like DNA-binding domains"/>
    <property type="match status" value="1"/>
</dbReference>
<dbReference type="SMART" id="SM00530">
    <property type="entry name" value="HTH_XRE"/>
    <property type="match status" value="1"/>
</dbReference>
<comment type="caution">
    <text evidence="2">The sequence shown here is derived from an EMBL/GenBank/DDBJ whole genome shotgun (WGS) entry which is preliminary data.</text>
</comment>
<gene>
    <name evidence="2" type="ORF">ACFPCY_37150</name>
</gene>
<dbReference type="PROSITE" id="PS50943">
    <property type="entry name" value="HTH_CROC1"/>
    <property type="match status" value="1"/>
</dbReference>
<dbReference type="EMBL" id="JBHSIT010000014">
    <property type="protein sequence ID" value="MFC4912977.1"/>
    <property type="molecule type" value="Genomic_DNA"/>
</dbReference>
<dbReference type="Proteomes" id="UP001595872">
    <property type="component" value="Unassembled WGS sequence"/>
</dbReference>
<dbReference type="Gene3D" id="1.10.260.40">
    <property type="entry name" value="lambda repressor-like DNA-binding domains"/>
    <property type="match status" value="1"/>
</dbReference>
<name>A0ABV9U8U5_9ACTN</name>
<feature type="domain" description="HTH cro/C1-type" evidence="1">
    <location>
        <begin position="15"/>
        <end position="51"/>
    </location>
</feature>
<sequence>MTDPKAAREALGVRLRDMRLDAGLNGRQLAAVTGFSPQKVSRIENGVQNIKEADIRAWAAACSASWQVPELIAVRREVARLWREHRRELRAGLVHIQSQNTDVYAATSLLRVYESTAIPGLLYTEDVAAAAIETVARLYGRPVEEARPAARAKLARQALLLRPTGRNAYHFVIEAGVLDIGHGGAEAMDAQLDFLVQVTRMPHVAFGIIPPLADRRIVSKEGFYIFDERLVRADVWTVAIETRRREQIDFYLRVFDDLRRMAVYGDPARELIEAARQRLR</sequence>